<evidence type="ECO:0000256" key="1">
    <source>
        <dbReference type="SAM" id="MobiDB-lite"/>
    </source>
</evidence>
<feature type="compositionally biased region" description="Polar residues" evidence="1">
    <location>
        <begin position="48"/>
        <end position="57"/>
    </location>
</feature>
<comment type="caution">
    <text evidence="2">The sequence shown here is derived from an EMBL/GenBank/DDBJ whole genome shotgun (WGS) entry which is preliminary data.</text>
</comment>
<protein>
    <submittedName>
        <fullName evidence="2">Uncharacterized protein</fullName>
    </submittedName>
</protein>
<dbReference type="AlphaFoldDB" id="A0ABD0MY26"/>
<dbReference type="Proteomes" id="UP001529510">
    <property type="component" value="Unassembled WGS sequence"/>
</dbReference>
<name>A0ABD0MY26_CIRMR</name>
<organism evidence="2 3">
    <name type="scientific">Cirrhinus mrigala</name>
    <name type="common">Mrigala</name>
    <dbReference type="NCBI Taxonomy" id="683832"/>
    <lineage>
        <taxon>Eukaryota</taxon>
        <taxon>Metazoa</taxon>
        <taxon>Chordata</taxon>
        <taxon>Craniata</taxon>
        <taxon>Vertebrata</taxon>
        <taxon>Euteleostomi</taxon>
        <taxon>Actinopterygii</taxon>
        <taxon>Neopterygii</taxon>
        <taxon>Teleostei</taxon>
        <taxon>Ostariophysi</taxon>
        <taxon>Cypriniformes</taxon>
        <taxon>Cyprinidae</taxon>
        <taxon>Labeoninae</taxon>
        <taxon>Labeonini</taxon>
        <taxon>Cirrhinus</taxon>
    </lineage>
</organism>
<proteinExistence type="predicted"/>
<feature type="compositionally biased region" description="Basic and acidic residues" evidence="1">
    <location>
        <begin position="21"/>
        <end position="30"/>
    </location>
</feature>
<accession>A0ABD0MY26</accession>
<keyword evidence="3" id="KW-1185">Reference proteome</keyword>
<evidence type="ECO:0000313" key="3">
    <source>
        <dbReference type="Proteomes" id="UP001529510"/>
    </source>
</evidence>
<sequence>IAVEAPRGTLTTLSCVREGRDRCPCRRSNDEEVNDAASNAEMLHSAPKNRTSEQSIRCPTYTRMSGA</sequence>
<feature type="region of interest" description="Disordered" evidence="1">
    <location>
        <begin position="21"/>
        <end position="67"/>
    </location>
</feature>
<feature type="non-terminal residue" evidence="2">
    <location>
        <position position="1"/>
    </location>
</feature>
<evidence type="ECO:0000313" key="2">
    <source>
        <dbReference type="EMBL" id="KAL0154435.1"/>
    </source>
</evidence>
<reference evidence="2 3" key="1">
    <citation type="submission" date="2024-05" db="EMBL/GenBank/DDBJ databases">
        <title>Genome sequencing and assembly of Indian major carp, Cirrhinus mrigala (Hamilton, 1822).</title>
        <authorList>
            <person name="Mohindra V."/>
            <person name="Chowdhury L.M."/>
            <person name="Lal K."/>
            <person name="Jena J.K."/>
        </authorList>
    </citation>
    <scope>NUCLEOTIDE SEQUENCE [LARGE SCALE GENOMIC DNA]</scope>
    <source>
        <strain evidence="2">CM1030</strain>
        <tissue evidence="2">Blood</tissue>
    </source>
</reference>
<gene>
    <name evidence="2" type="ORF">M9458_050257</name>
</gene>
<dbReference type="EMBL" id="JAMKFB020000027">
    <property type="protein sequence ID" value="KAL0154435.1"/>
    <property type="molecule type" value="Genomic_DNA"/>
</dbReference>
<feature type="non-terminal residue" evidence="2">
    <location>
        <position position="67"/>
    </location>
</feature>